<evidence type="ECO:0000313" key="2">
    <source>
        <dbReference type="Proteomes" id="UP000287144"/>
    </source>
</evidence>
<protein>
    <submittedName>
        <fullName evidence="1">Uncharacterized protein</fullName>
    </submittedName>
</protein>
<proteinExistence type="predicted"/>
<sequence>MTRVACSERNTSWFAVRFVRNLQRDVQAELIPCSIHKTITRLLYYSSFRQVFIPDLPPLFLFSLPPPQHHPASHILYYNRYFLDLKLLRRPRGYDTGQTTVLELILISSPLAFGSG</sequence>
<evidence type="ECO:0000313" key="1">
    <source>
        <dbReference type="EMBL" id="RSM06078.1"/>
    </source>
</evidence>
<gene>
    <name evidence="1" type="ORF">CEP52_005929</name>
</gene>
<name>A0A428TVI3_9HYPO</name>
<accession>A0A428TVI3</accession>
<reference evidence="1 2" key="1">
    <citation type="submission" date="2017-06" db="EMBL/GenBank/DDBJ databases">
        <title>Comparative genomic analysis of Ambrosia Fusariam Clade fungi.</title>
        <authorList>
            <person name="Stajich J.E."/>
            <person name="Carrillo J."/>
            <person name="Kijimoto T."/>
            <person name="Eskalen A."/>
            <person name="O'Donnell K."/>
            <person name="Kasson M."/>
        </authorList>
    </citation>
    <scope>NUCLEOTIDE SEQUENCE [LARGE SCALE GENOMIC DNA]</scope>
    <source>
        <strain evidence="1 2">NRRL62579</strain>
    </source>
</reference>
<dbReference type="EMBL" id="NKCK01000048">
    <property type="protein sequence ID" value="RSM06078.1"/>
    <property type="molecule type" value="Genomic_DNA"/>
</dbReference>
<dbReference type="AlphaFoldDB" id="A0A428TVI3"/>
<comment type="caution">
    <text evidence="1">The sequence shown here is derived from an EMBL/GenBank/DDBJ whole genome shotgun (WGS) entry which is preliminary data.</text>
</comment>
<organism evidence="1 2">
    <name type="scientific">Fusarium oligoseptatum</name>
    <dbReference type="NCBI Taxonomy" id="2604345"/>
    <lineage>
        <taxon>Eukaryota</taxon>
        <taxon>Fungi</taxon>
        <taxon>Dikarya</taxon>
        <taxon>Ascomycota</taxon>
        <taxon>Pezizomycotina</taxon>
        <taxon>Sordariomycetes</taxon>
        <taxon>Hypocreomycetidae</taxon>
        <taxon>Hypocreales</taxon>
        <taxon>Nectriaceae</taxon>
        <taxon>Fusarium</taxon>
        <taxon>Fusarium solani species complex</taxon>
    </lineage>
</organism>
<dbReference type="Proteomes" id="UP000287144">
    <property type="component" value="Unassembled WGS sequence"/>
</dbReference>
<keyword evidence="2" id="KW-1185">Reference proteome</keyword>